<dbReference type="PROSITE" id="PS50987">
    <property type="entry name" value="HTH_ARSR_2"/>
    <property type="match status" value="1"/>
</dbReference>
<dbReference type="CDD" id="cd08891">
    <property type="entry name" value="SRPBCC_CalC"/>
    <property type="match status" value="1"/>
</dbReference>
<dbReference type="SMART" id="SM00418">
    <property type="entry name" value="HTH_ARSR"/>
    <property type="match status" value="1"/>
</dbReference>
<dbReference type="InterPro" id="IPR036390">
    <property type="entry name" value="WH_DNA-bd_sf"/>
</dbReference>
<accession>K0EYT4</accession>
<name>K0EYT4_NOCB7</name>
<dbReference type="GO" id="GO:0003677">
    <property type="term" value="F:DNA binding"/>
    <property type="evidence" value="ECO:0007669"/>
    <property type="project" value="UniProtKB-KW"/>
</dbReference>
<gene>
    <name evidence="6" type="ORF">O3I_020430</name>
</gene>
<protein>
    <recommendedName>
        <fullName evidence="5">HTH arsR-type domain-containing protein</fullName>
    </recommendedName>
</protein>
<keyword evidence="3" id="KW-0238">DNA-binding</keyword>
<evidence type="ECO:0000256" key="1">
    <source>
        <dbReference type="ARBA" id="ARBA00006817"/>
    </source>
</evidence>
<dbReference type="CDD" id="cd00090">
    <property type="entry name" value="HTH_ARSR"/>
    <property type="match status" value="1"/>
</dbReference>
<dbReference type="KEGG" id="nbr:O3I_020430"/>
<dbReference type="Proteomes" id="UP000006304">
    <property type="component" value="Chromosome"/>
</dbReference>
<proteinExistence type="inferred from homology"/>
<dbReference type="Pfam" id="PF01022">
    <property type="entry name" value="HTH_5"/>
    <property type="match status" value="1"/>
</dbReference>
<dbReference type="InterPro" id="IPR013538">
    <property type="entry name" value="ASHA1/2-like_C"/>
</dbReference>
<evidence type="ECO:0000256" key="4">
    <source>
        <dbReference type="ARBA" id="ARBA00023163"/>
    </source>
</evidence>
<dbReference type="eggNOG" id="COG3832">
    <property type="taxonomic scope" value="Bacteria"/>
</dbReference>
<dbReference type="InterPro" id="IPR011991">
    <property type="entry name" value="ArsR-like_HTH"/>
</dbReference>
<sequence length="250" mass="28388">MRRTILERLAEKPQAVGELAQALPISRPAVSQHLKVLKEAGLVLDRAVGTRRIYQLNPDGMGALRAQLDRFWGRALATYQELVEQDSGEVMTHTRTEPVRLQIVVDAPLERAFTLFTTRFDVIKPREHNLLAVSIAETVFEPRVGGHIYDRGEDGSECRWARVLAYEPPNRVVFSWDINGRWEIETDPDKTSEVEVRFTAETPDRTRVDLEHRHLDRHGDTGDAVRAGVGTDAGWPLYLQRYVDVVGREA</sequence>
<keyword evidence="4" id="KW-0804">Transcription</keyword>
<dbReference type="NCBIfam" id="NF033788">
    <property type="entry name" value="HTH_metalloreg"/>
    <property type="match status" value="1"/>
</dbReference>
<dbReference type="PRINTS" id="PR00778">
    <property type="entry name" value="HTHARSR"/>
</dbReference>
<organism evidence="6 7">
    <name type="scientific">Nocardia brasiliensis (strain ATCC 700358 / HUJEG-1)</name>
    <dbReference type="NCBI Taxonomy" id="1133849"/>
    <lineage>
        <taxon>Bacteria</taxon>
        <taxon>Bacillati</taxon>
        <taxon>Actinomycetota</taxon>
        <taxon>Actinomycetes</taxon>
        <taxon>Mycobacteriales</taxon>
        <taxon>Nocardiaceae</taxon>
        <taxon>Nocardia</taxon>
    </lineage>
</organism>
<keyword evidence="7" id="KW-1185">Reference proteome</keyword>
<dbReference type="InterPro" id="IPR036388">
    <property type="entry name" value="WH-like_DNA-bd_sf"/>
</dbReference>
<dbReference type="PANTHER" id="PTHR33154">
    <property type="entry name" value="TRANSCRIPTIONAL REGULATOR, ARSR FAMILY"/>
    <property type="match status" value="1"/>
</dbReference>
<comment type="similarity">
    <text evidence="1">Belongs to the AHA1 family.</text>
</comment>
<dbReference type="SUPFAM" id="SSF46785">
    <property type="entry name" value="Winged helix' DNA-binding domain"/>
    <property type="match status" value="1"/>
</dbReference>
<keyword evidence="2" id="KW-0805">Transcription regulation</keyword>
<dbReference type="EMBL" id="CP003876">
    <property type="protein sequence ID" value="AFU02045.1"/>
    <property type="molecule type" value="Genomic_DNA"/>
</dbReference>
<dbReference type="PANTHER" id="PTHR33154:SF33">
    <property type="entry name" value="TRANSCRIPTIONAL REPRESSOR SDPR"/>
    <property type="match status" value="1"/>
</dbReference>
<dbReference type="GO" id="GO:0003700">
    <property type="term" value="F:DNA-binding transcription factor activity"/>
    <property type="evidence" value="ECO:0007669"/>
    <property type="project" value="InterPro"/>
</dbReference>
<dbReference type="Gene3D" id="3.30.530.20">
    <property type="match status" value="1"/>
</dbReference>
<evidence type="ECO:0000256" key="2">
    <source>
        <dbReference type="ARBA" id="ARBA00023015"/>
    </source>
</evidence>
<dbReference type="InterPro" id="IPR023393">
    <property type="entry name" value="START-like_dom_sf"/>
</dbReference>
<feature type="domain" description="HTH arsR-type" evidence="5">
    <location>
        <begin position="1"/>
        <end position="76"/>
    </location>
</feature>
<evidence type="ECO:0000313" key="7">
    <source>
        <dbReference type="Proteomes" id="UP000006304"/>
    </source>
</evidence>
<evidence type="ECO:0000256" key="3">
    <source>
        <dbReference type="ARBA" id="ARBA00023125"/>
    </source>
</evidence>
<dbReference type="AlphaFoldDB" id="K0EYT4"/>
<dbReference type="InterPro" id="IPR051081">
    <property type="entry name" value="HTH_MetalResp_TranReg"/>
</dbReference>
<evidence type="ECO:0000313" key="6">
    <source>
        <dbReference type="EMBL" id="AFU02045.1"/>
    </source>
</evidence>
<evidence type="ECO:0000259" key="5">
    <source>
        <dbReference type="PROSITE" id="PS50987"/>
    </source>
</evidence>
<dbReference type="Pfam" id="PF08327">
    <property type="entry name" value="AHSA1"/>
    <property type="match status" value="1"/>
</dbReference>
<reference evidence="6 7" key="1">
    <citation type="journal article" date="2012" name="J. Bacteriol.">
        <title>Complete genome sequence of Nocardia brasiliensis HUJEG-1.</title>
        <authorList>
            <person name="Vera-Cabrera L."/>
            <person name="Ortiz-Lopez R."/>
            <person name="Elizondo-Gonzalez R."/>
            <person name="Perez-Maya A.A."/>
            <person name="Ocampo-Candiani J."/>
        </authorList>
    </citation>
    <scope>NUCLEOTIDE SEQUENCE [LARGE SCALE GENOMIC DNA]</scope>
    <source>
        <strain evidence="7">ATCC 700358</strain>
    </source>
</reference>
<dbReference type="HOGENOM" id="CLU_1110512_0_0_11"/>
<dbReference type="InterPro" id="IPR001845">
    <property type="entry name" value="HTH_ArsR_DNA-bd_dom"/>
</dbReference>
<dbReference type="eggNOG" id="COG0640">
    <property type="taxonomic scope" value="Bacteria"/>
</dbReference>
<dbReference type="STRING" id="1133849.O3I_020430"/>
<dbReference type="SUPFAM" id="SSF55961">
    <property type="entry name" value="Bet v1-like"/>
    <property type="match status" value="1"/>
</dbReference>
<dbReference type="Gene3D" id="1.10.10.10">
    <property type="entry name" value="Winged helix-like DNA-binding domain superfamily/Winged helix DNA-binding domain"/>
    <property type="match status" value="1"/>
</dbReference>